<dbReference type="NCBIfam" id="TIGR01640">
    <property type="entry name" value="F_box_assoc_1"/>
    <property type="match status" value="1"/>
</dbReference>
<proteinExistence type="predicted"/>
<dbReference type="EMBL" id="JADFTS010000003">
    <property type="protein sequence ID" value="KAF9613686.1"/>
    <property type="molecule type" value="Genomic_DNA"/>
</dbReference>
<evidence type="ECO:0000313" key="2">
    <source>
        <dbReference type="EMBL" id="KAF9613686.1"/>
    </source>
</evidence>
<accession>A0A835IA59</accession>
<dbReference type="Proteomes" id="UP000631114">
    <property type="component" value="Unassembled WGS sequence"/>
</dbReference>
<dbReference type="OrthoDB" id="1059987at2759"/>
<gene>
    <name evidence="2" type="ORF">IFM89_010128</name>
</gene>
<organism evidence="2 3">
    <name type="scientific">Coptis chinensis</name>
    <dbReference type="NCBI Taxonomy" id="261450"/>
    <lineage>
        <taxon>Eukaryota</taxon>
        <taxon>Viridiplantae</taxon>
        <taxon>Streptophyta</taxon>
        <taxon>Embryophyta</taxon>
        <taxon>Tracheophyta</taxon>
        <taxon>Spermatophyta</taxon>
        <taxon>Magnoliopsida</taxon>
        <taxon>Ranunculales</taxon>
        <taxon>Ranunculaceae</taxon>
        <taxon>Coptidoideae</taxon>
        <taxon>Coptis</taxon>
    </lineage>
</organism>
<dbReference type="Pfam" id="PF08268">
    <property type="entry name" value="FBA_3"/>
    <property type="match status" value="1"/>
</dbReference>
<name>A0A835IA59_9MAGN</name>
<dbReference type="PANTHER" id="PTHR31672">
    <property type="entry name" value="BNACNNG10540D PROTEIN"/>
    <property type="match status" value="1"/>
</dbReference>
<dbReference type="InterPro" id="IPR050796">
    <property type="entry name" value="SCF_F-box_component"/>
</dbReference>
<dbReference type="PANTHER" id="PTHR31672:SF13">
    <property type="entry name" value="F-BOX PROTEIN CPR30-LIKE"/>
    <property type="match status" value="1"/>
</dbReference>
<keyword evidence="3" id="KW-1185">Reference proteome</keyword>
<evidence type="ECO:0000313" key="3">
    <source>
        <dbReference type="Proteomes" id="UP000631114"/>
    </source>
</evidence>
<evidence type="ECO:0000259" key="1">
    <source>
        <dbReference type="Pfam" id="PF08268"/>
    </source>
</evidence>
<dbReference type="InterPro" id="IPR017451">
    <property type="entry name" value="F-box-assoc_interact_dom"/>
</dbReference>
<feature type="domain" description="F-box associated beta-propeller type 3" evidence="1">
    <location>
        <begin position="16"/>
        <end position="272"/>
    </location>
</feature>
<dbReference type="AlphaFoldDB" id="A0A835IA59"/>
<sequence>MQTSSSSTRTSDTSDLFLFVPDRDKLYFVEYNEDENRREDRPIIRISKRTIVNYFKGFWNELLVLGSCSGLVCLTSTDRYCLLIRCGRLNIHIVNPITEEHFQLPNSVIPESCGTITKRLYGFGFDVCKKEYKVVILLFYVPRKSKTIMSEMEMFSVGCNAWRRTTGIVPTILRNTSEESSHVFLNGSLHWVSVNSKSSGVAPLIVSLDLGREEFGVIQTPKSVVVNLDKYIHGCYPLGMLQKCLSLVDSSLDFIDIWVMKNDNGMKNWIKLFSIQRRLGPFLAYHSPLVPIKYQKNSEILLRYKDKLVTYNADSNTSFSV</sequence>
<protein>
    <recommendedName>
        <fullName evidence="1">F-box associated beta-propeller type 3 domain-containing protein</fullName>
    </recommendedName>
</protein>
<reference evidence="2 3" key="1">
    <citation type="submission" date="2020-10" db="EMBL/GenBank/DDBJ databases">
        <title>The Coptis chinensis genome and diversification of protoberbering-type alkaloids.</title>
        <authorList>
            <person name="Wang B."/>
            <person name="Shu S."/>
            <person name="Song C."/>
            <person name="Liu Y."/>
        </authorList>
    </citation>
    <scope>NUCLEOTIDE SEQUENCE [LARGE SCALE GENOMIC DNA]</scope>
    <source>
        <strain evidence="2">HL-2020</strain>
        <tissue evidence="2">Leaf</tissue>
    </source>
</reference>
<dbReference type="InterPro" id="IPR013187">
    <property type="entry name" value="F-box-assoc_dom_typ3"/>
</dbReference>
<comment type="caution">
    <text evidence="2">The sequence shown here is derived from an EMBL/GenBank/DDBJ whole genome shotgun (WGS) entry which is preliminary data.</text>
</comment>